<evidence type="ECO:0000256" key="6">
    <source>
        <dbReference type="SAM" id="SignalP"/>
    </source>
</evidence>
<gene>
    <name evidence="8" type="ORF">E1301_Tti018832</name>
</gene>
<feature type="domain" description="Immunoglobulin V-set" evidence="7">
    <location>
        <begin position="22"/>
        <end position="113"/>
    </location>
</feature>
<feature type="signal peptide" evidence="6">
    <location>
        <begin position="1"/>
        <end position="19"/>
    </location>
</feature>
<keyword evidence="3 5" id="KW-0472">Membrane</keyword>
<keyword evidence="4" id="KW-0325">Glycoprotein</keyword>
<dbReference type="PANTHER" id="PTHR12080:SF56">
    <property type="entry name" value="NATURAL KILLER CELL RECEPTOR 2B4"/>
    <property type="match status" value="1"/>
</dbReference>
<comment type="subcellular location">
    <subcellularLocation>
        <location evidence="1">Membrane</location>
    </subcellularLocation>
</comment>
<keyword evidence="9" id="KW-1185">Reference proteome</keyword>
<evidence type="ECO:0000256" key="2">
    <source>
        <dbReference type="ARBA" id="ARBA00022729"/>
    </source>
</evidence>
<dbReference type="Proteomes" id="UP000324632">
    <property type="component" value="Chromosome 7"/>
</dbReference>
<dbReference type="InterPro" id="IPR015631">
    <property type="entry name" value="CD2/SLAM_rcpt"/>
</dbReference>
<evidence type="ECO:0000256" key="1">
    <source>
        <dbReference type="ARBA" id="ARBA00004370"/>
    </source>
</evidence>
<evidence type="ECO:0000313" key="9">
    <source>
        <dbReference type="Proteomes" id="UP000324632"/>
    </source>
</evidence>
<dbReference type="AlphaFoldDB" id="A0A5A9P814"/>
<dbReference type="SUPFAM" id="SSF48726">
    <property type="entry name" value="Immunoglobulin"/>
    <property type="match status" value="1"/>
</dbReference>
<dbReference type="EMBL" id="SOYY01000007">
    <property type="protein sequence ID" value="KAA0718634.1"/>
    <property type="molecule type" value="Genomic_DNA"/>
</dbReference>
<proteinExistence type="predicted"/>
<dbReference type="InterPro" id="IPR013106">
    <property type="entry name" value="Ig_V-set"/>
</dbReference>
<feature type="chain" id="PRO_5023137825" description="Immunoglobulin V-set domain-containing protein" evidence="6">
    <location>
        <begin position="20"/>
        <end position="327"/>
    </location>
</feature>
<comment type="caution">
    <text evidence="8">The sequence shown here is derived from an EMBL/GenBank/DDBJ whole genome shotgun (WGS) entry which is preliminary data.</text>
</comment>
<evidence type="ECO:0000256" key="3">
    <source>
        <dbReference type="ARBA" id="ARBA00023136"/>
    </source>
</evidence>
<keyword evidence="5" id="KW-1133">Transmembrane helix</keyword>
<reference evidence="8 9" key="1">
    <citation type="journal article" date="2019" name="Mol. Ecol. Resour.">
        <title>Chromosome-level genome assembly of Triplophysa tibetana, a fish adapted to the harsh high-altitude environment of the Tibetan Plateau.</title>
        <authorList>
            <person name="Yang X."/>
            <person name="Liu H."/>
            <person name="Ma Z."/>
            <person name="Zou Y."/>
            <person name="Zou M."/>
            <person name="Mao Y."/>
            <person name="Li X."/>
            <person name="Wang H."/>
            <person name="Chen T."/>
            <person name="Wang W."/>
            <person name="Yang R."/>
        </authorList>
    </citation>
    <scope>NUCLEOTIDE SEQUENCE [LARGE SCALE GENOMIC DNA]</scope>
    <source>
        <strain evidence="8">TTIB1903HZAU</strain>
        <tissue evidence="8">Muscle</tissue>
    </source>
</reference>
<feature type="transmembrane region" description="Helical" evidence="5">
    <location>
        <begin position="218"/>
        <end position="241"/>
    </location>
</feature>
<organism evidence="8 9">
    <name type="scientific">Triplophysa tibetana</name>
    <dbReference type="NCBI Taxonomy" id="1572043"/>
    <lineage>
        <taxon>Eukaryota</taxon>
        <taxon>Metazoa</taxon>
        <taxon>Chordata</taxon>
        <taxon>Craniata</taxon>
        <taxon>Vertebrata</taxon>
        <taxon>Euteleostomi</taxon>
        <taxon>Actinopterygii</taxon>
        <taxon>Neopterygii</taxon>
        <taxon>Teleostei</taxon>
        <taxon>Ostariophysi</taxon>
        <taxon>Cypriniformes</taxon>
        <taxon>Nemacheilidae</taxon>
        <taxon>Triplophysa</taxon>
    </lineage>
</organism>
<dbReference type="Gene3D" id="2.60.40.10">
    <property type="entry name" value="Immunoglobulins"/>
    <property type="match status" value="1"/>
</dbReference>
<dbReference type="Pfam" id="PF07686">
    <property type="entry name" value="V-set"/>
    <property type="match status" value="1"/>
</dbReference>
<keyword evidence="5" id="KW-0812">Transmembrane</keyword>
<evidence type="ECO:0000256" key="5">
    <source>
        <dbReference type="SAM" id="Phobius"/>
    </source>
</evidence>
<evidence type="ECO:0000313" key="8">
    <source>
        <dbReference type="EMBL" id="KAA0718634.1"/>
    </source>
</evidence>
<evidence type="ECO:0000256" key="4">
    <source>
        <dbReference type="ARBA" id="ARBA00023180"/>
    </source>
</evidence>
<protein>
    <recommendedName>
        <fullName evidence="7">Immunoglobulin V-set domain-containing protein</fullName>
    </recommendedName>
</protein>
<evidence type="ECO:0000259" key="7">
    <source>
        <dbReference type="Pfam" id="PF07686"/>
    </source>
</evidence>
<keyword evidence="2 6" id="KW-0732">Signal</keyword>
<name>A0A5A9P814_9TELE</name>
<dbReference type="GO" id="GO:0016020">
    <property type="term" value="C:membrane"/>
    <property type="evidence" value="ECO:0007669"/>
    <property type="project" value="UniProtKB-SubCell"/>
</dbReference>
<dbReference type="InterPro" id="IPR036179">
    <property type="entry name" value="Ig-like_dom_sf"/>
</dbReference>
<accession>A0A5A9P814</accession>
<sequence>MAAGYFFAFSIFLISNTGSSDEDTMFVQTGASVQLDIQRDMPAVFTVLSWKNDKDTLVEFSKFYFQNHDPDKVDFNNKTCTLTLKNLQKNDSGVYKAQIPGKPNINVAEYTVTVIDAVKAPGLTVISNSSSSNSCTVSFTCTGHDLTLNSTYTNSRCSPEDVTSLNKYTLILICSENNIICNQSNPVSWKTESTDTEQFCEVPEKPATHQDSRNWSNLVIGCVGGCVVLVSGLALAIYCYWKRHKGGRQDFNTVYNEVGHQPMETIRTESHTYDVPDRTPAQTREEKESNTIYHMVGQPPNQPLTIVTEHTIYSQVCKQPPVKRPDT</sequence>
<dbReference type="PANTHER" id="PTHR12080">
    <property type="entry name" value="SIGNALING LYMPHOCYTIC ACTIVATION MOLECULE"/>
    <property type="match status" value="1"/>
</dbReference>
<dbReference type="InterPro" id="IPR013783">
    <property type="entry name" value="Ig-like_fold"/>
</dbReference>